<accession>A0A326U4M6</accession>
<protein>
    <submittedName>
        <fullName evidence="2">Uncharacterized protein</fullName>
    </submittedName>
</protein>
<evidence type="ECO:0000313" key="2">
    <source>
        <dbReference type="EMBL" id="PZW26127.1"/>
    </source>
</evidence>
<feature type="compositionally biased region" description="Basic and acidic residues" evidence="1">
    <location>
        <begin position="1"/>
        <end position="10"/>
    </location>
</feature>
<organism evidence="2 3">
    <name type="scientific">Thermosporothrix hazakensis</name>
    <dbReference type="NCBI Taxonomy" id="644383"/>
    <lineage>
        <taxon>Bacteria</taxon>
        <taxon>Bacillati</taxon>
        <taxon>Chloroflexota</taxon>
        <taxon>Ktedonobacteria</taxon>
        <taxon>Ktedonobacterales</taxon>
        <taxon>Thermosporotrichaceae</taxon>
        <taxon>Thermosporothrix</taxon>
    </lineage>
</organism>
<comment type="caution">
    <text evidence="2">The sequence shown here is derived from an EMBL/GenBank/DDBJ whole genome shotgun (WGS) entry which is preliminary data.</text>
</comment>
<reference evidence="2 3" key="1">
    <citation type="submission" date="2018-06" db="EMBL/GenBank/DDBJ databases">
        <title>Genomic Encyclopedia of Archaeal and Bacterial Type Strains, Phase II (KMG-II): from individual species to whole genera.</title>
        <authorList>
            <person name="Goeker M."/>
        </authorList>
    </citation>
    <scope>NUCLEOTIDE SEQUENCE [LARGE SCALE GENOMIC DNA]</scope>
    <source>
        <strain evidence="2 3">ATCC BAA-1881</strain>
    </source>
</reference>
<dbReference type="EMBL" id="QKUF01000016">
    <property type="protein sequence ID" value="PZW26127.1"/>
    <property type="molecule type" value="Genomic_DNA"/>
</dbReference>
<dbReference type="AlphaFoldDB" id="A0A326U4M6"/>
<proteinExistence type="predicted"/>
<dbReference type="RefSeq" id="WP_170142772.1">
    <property type="nucleotide sequence ID" value="NZ_BIFX01000003.1"/>
</dbReference>
<dbReference type="Proteomes" id="UP000248806">
    <property type="component" value="Unassembled WGS sequence"/>
</dbReference>
<sequence>MSHLTGKQEELPYSPQPIDPEKVAELQAAAPSEALIAQVARTFQTLSHPTRLKIL</sequence>
<evidence type="ECO:0000256" key="1">
    <source>
        <dbReference type="SAM" id="MobiDB-lite"/>
    </source>
</evidence>
<gene>
    <name evidence="2" type="ORF">EI42_04086</name>
</gene>
<name>A0A326U4M6_THEHA</name>
<evidence type="ECO:0000313" key="3">
    <source>
        <dbReference type="Proteomes" id="UP000248806"/>
    </source>
</evidence>
<keyword evidence="3" id="KW-1185">Reference proteome</keyword>
<feature type="region of interest" description="Disordered" evidence="1">
    <location>
        <begin position="1"/>
        <end position="20"/>
    </location>
</feature>